<organism evidence="3 4">
    <name type="scientific">Bradyrhizobium japonicum</name>
    <dbReference type="NCBI Taxonomy" id="375"/>
    <lineage>
        <taxon>Bacteria</taxon>
        <taxon>Pseudomonadati</taxon>
        <taxon>Pseudomonadota</taxon>
        <taxon>Alphaproteobacteria</taxon>
        <taxon>Hyphomicrobiales</taxon>
        <taxon>Nitrobacteraceae</taxon>
        <taxon>Bradyrhizobium</taxon>
    </lineage>
</organism>
<gene>
    <name evidence="3" type="ORF">BSZ19_04155</name>
</gene>
<dbReference type="Proteomes" id="UP000193335">
    <property type="component" value="Unassembled WGS sequence"/>
</dbReference>
<dbReference type="InterPro" id="IPR018968">
    <property type="entry name" value="Phasin"/>
</dbReference>
<sequence>MSKRKPATAPKRARNPKMTARAQRNKQSIVRSPKENLLRSVAAVSIEPPPGLHDPKHEVPIIEPRVDALPNDLSQRMTDSDLTKGFALATANMQAYQGKLLEIAEANAQFAFEFGLRLATIRSPTEFFGVITEFTSRRVDMFGQHSKELAAYPFWRIKRPRELTALPGR</sequence>
<dbReference type="RefSeq" id="WP_085398614.1">
    <property type="nucleotide sequence ID" value="NZ_NAFL01000193.1"/>
</dbReference>
<protein>
    <submittedName>
        <fullName evidence="3">Phasin protein</fullName>
    </submittedName>
</protein>
<feature type="region of interest" description="Disordered" evidence="1">
    <location>
        <begin position="1"/>
        <end position="33"/>
    </location>
</feature>
<dbReference type="Pfam" id="PF09361">
    <property type="entry name" value="Phasin_2"/>
    <property type="match status" value="1"/>
</dbReference>
<dbReference type="EMBL" id="NAFL01000193">
    <property type="protein sequence ID" value="OSJ36448.1"/>
    <property type="molecule type" value="Genomic_DNA"/>
</dbReference>
<evidence type="ECO:0000313" key="3">
    <source>
        <dbReference type="EMBL" id="OSJ36448.1"/>
    </source>
</evidence>
<comment type="caution">
    <text evidence="3">The sequence shown here is derived from an EMBL/GenBank/DDBJ whole genome shotgun (WGS) entry which is preliminary data.</text>
</comment>
<evidence type="ECO:0000313" key="4">
    <source>
        <dbReference type="Proteomes" id="UP000193335"/>
    </source>
</evidence>
<accession>A0A1Y2JWE1</accession>
<evidence type="ECO:0000256" key="1">
    <source>
        <dbReference type="SAM" id="MobiDB-lite"/>
    </source>
</evidence>
<feature type="domain" description="Phasin" evidence="2">
    <location>
        <begin position="74"/>
        <end position="151"/>
    </location>
</feature>
<evidence type="ECO:0000259" key="2">
    <source>
        <dbReference type="Pfam" id="PF09361"/>
    </source>
</evidence>
<name>A0A1Y2JWE1_BRAJP</name>
<reference evidence="3 4" key="1">
    <citation type="submission" date="2017-03" db="EMBL/GenBank/DDBJ databases">
        <title>Whole genome sequences of fourteen strains of Bradyrhizobium canariense and one strain of Bradyrhizobium japonicum isolated from Lupinus (Papilionoideae: Genisteae) species in Algeria.</title>
        <authorList>
            <person name="Crovadore J."/>
            <person name="Chekireb D."/>
            <person name="Brachmann A."/>
            <person name="Chablais R."/>
            <person name="Cochard B."/>
            <person name="Lefort F."/>
        </authorList>
    </citation>
    <scope>NUCLEOTIDE SEQUENCE [LARGE SCALE GENOMIC DNA]</scope>
    <source>
        <strain evidence="3 4">UBMA197</strain>
    </source>
</reference>
<dbReference type="AlphaFoldDB" id="A0A1Y2JWE1"/>
<feature type="compositionally biased region" description="Basic residues" evidence="1">
    <location>
        <begin position="1"/>
        <end position="15"/>
    </location>
</feature>
<proteinExistence type="predicted"/>